<keyword evidence="4" id="KW-1185">Reference proteome</keyword>
<dbReference type="OrthoDB" id="9150102at2"/>
<dbReference type="Gene3D" id="3.40.190.150">
    <property type="entry name" value="Bordetella uptake gene, domain 1"/>
    <property type="match status" value="1"/>
</dbReference>
<dbReference type="SUPFAM" id="SSF53850">
    <property type="entry name" value="Periplasmic binding protein-like II"/>
    <property type="match status" value="1"/>
</dbReference>
<protein>
    <submittedName>
        <fullName evidence="3">Twin-arginine translocation pathway signal protein</fullName>
    </submittedName>
</protein>
<feature type="chain" id="PRO_5012285710" evidence="2">
    <location>
        <begin position="27"/>
        <end position="330"/>
    </location>
</feature>
<dbReference type="PANTHER" id="PTHR42928">
    <property type="entry name" value="TRICARBOXYLATE-BINDING PROTEIN"/>
    <property type="match status" value="1"/>
</dbReference>
<dbReference type="Proteomes" id="UP000215441">
    <property type="component" value="Unassembled WGS sequence"/>
</dbReference>
<dbReference type="AlphaFoldDB" id="A0A235EPY6"/>
<feature type="signal peptide" evidence="2">
    <location>
        <begin position="1"/>
        <end position="26"/>
    </location>
</feature>
<evidence type="ECO:0000313" key="4">
    <source>
        <dbReference type="Proteomes" id="UP000215441"/>
    </source>
</evidence>
<name>A0A235EPY6_9BURK</name>
<keyword evidence="2" id="KW-0732">Signal</keyword>
<evidence type="ECO:0000256" key="2">
    <source>
        <dbReference type="SAM" id="SignalP"/>
    </source>
</evidence>
<organism evidence="3 4">
    <name type="scientific">Acidovorax kalamii</name>
    <dbReference type="NCBI Taxonomy" id="2004485"/>
    <lineage>
        <taxon>Bacteria</taxon>
        <taxon>Pseudomonadati</taxon>
        <taxon>Pseudomonadota</taxon>
        <taxon>Betaproteobacteria</taxon>
        <taxon>Burkholderiales</taxon>
        <taxon>Comamonadaceae</taxon>
        <taxon>Acidovorax</taxon>
    </lineage>
</organism>
<comment type="caution">
    <text evidence="3">The sequence shown here is derived from an EMBL/GenBank/DDBJ whole genome shotgun (WGS) entry which is preliminary data.</text>
</comment>
<dbReference type="Pfam" id="PF03401">
    <property type="entry name" value="TctC"/>
    <property type="match status" value="1"/>
</dbReference>
<comment type="similarity">
    <text evidence="1">Belongs to the UPF0065 (bug) family.</text>
</comment>
<dbReference type="EMBL" id="NOIG01000004">
    <property type="protein sequence ID" value="OYD51079.1"/>
    <property type="molecule type" value="Genomic_DNA"/>
</dbReference>
<dbReference type="InterPro" id="IPR042100">
    <property type="entry name" value="Bug_dom1"/>
</dbReference>
<dbReference type="Gene3D" id="3.40.190.10">
    <property type="entry name" value="Periplasmic binding protein-like II"/>
    <property type="match status" value="1"/>
</dbReference>
<gene>
    <name evidence="3" type="ORF">CBY09_04395</name>
</gene>
<dbReference type="InterPro" id="IPR006311">
    <property type="entry name" value="TAT_signal"/>
</dbReference>
<reference evidence="3 4" key="1">
    <citation type="submission" date="2017-07" db="EMBL/GenBank/DDBJ databases">
        <title>Acidovorax KNDSW TSA 6 genome sequence and assembly.</title>
        <authorList>
            <person name="Mayilraj S."/>
        </authorList>
    </citation>
    <scope>NUCLEOTIDE SEQUENCE [LARGE SCALE GENOMIC DNA]</scope>
    <source>
        <strain evidence="3 4">KNDSW-TSA6</strain>
    </source>
</reference>
<dbReference type="RefSeq" id="WP_094286789.1">
    <property type="nucleotide sequence ID" value="NZ_NOIG01000004.1"/>
</dbReference>
<dbReference type="PANTHER" id="PTHR42928:SF5">
    <property type="entry name" value="BLR1237 PROTEIN"/>
    <property type="match status" value="1"/>
</dbReference>
<dbReference type="PIRSF" id="PIRSF017082">
    <property type="entry name" value="YflP"/>
    <property type="match status" value="1"/>
</dbReference>
<dbReference type="InterPro" id="IPR005064">
    <property type="entry name" value="BUG"/>
</dbReference>
<sequence>MITRRCFTQLSAALLPTLGGAPAAWAQAGKDAMPDMARIISGFPAGGTADALARRVGDRMRGHYAASLVVDNKPGAGGQIGILNLRDSPADGTSLLITPSSMLSIYPYTYPKLRYTLDDVAPVSLGAMFDHGLAVGPGVPDSVRTLADLLDWMRANPGSANYGSPGAGSMPHMVGVLLGQFSKIDMRHIAYRGTVPGMQDLLGGQIPAFWGPIGDYLQHGKGGKLRVLAIAGSKRSPFLPQVPTLTELGYPLKVSEWYGFFLPGKATPETIKRASDALQAALSQPEVVEYGKQYGLEVKPSTAAQLAQMLKADADQWRGLIKQTGFTAES</sequence>
<dbReference type="PROSITE" id="PS51318">
    <property type="entry name" value="TAT"/>
    <property type="match status" value="1"/>
</dbReference>
<proteinExistence type="inferred from homology"/>
<evidence type="ECO:0000256" key="1">
    <source>
        <dbReference type="ARBA" id="ARBA00006987"/>
    </source>
</evidence>
<evidence type="ECO:0000313" key="3">
    <source>
        <dbReference type="EMBL" id="OYD51079.1"/>
    </source>
</evidence>
<accession>A0A235EPY6</accession>